<accession>S9TVT4</accession>
<dbReference type="PANTHER" id="PTHR43585">
    <property type="entry name" value="FUMIPYRROLE BIOSYNTHESIS PROTEIN C"/>
    <property type="match status" value="1"/>
</dbReference>
<evidence type="ECO:0000256" key="3">
    <source>
        <dbReference type="ARBA" id="ARBA00022840"/>
    </source>
</evidence>
<dbReference type="OrthoDB" id="434648at2759"/>
<dbReference type="InterPro" id="IPR011761">
    <property type="entry name" value="ATP-grasp"/>
</dbReference>
<dbReference type="GO" id="GO:0005524">
    <property type="term" value="F:ATP binding"/>
    <property type="evidence" value="ECO:0007669"/>
    <property type="project" value="UniProtKB-UniRule"/>
</dbReference>
<feature type="region of interest" description="Disordered" evidence="5">
    <location>
        <begin position="216"/>
        <end position="245"/>
    </location>
</feature>
<organism evidence="7 8">
    <name type="scientific">Strigomonas culicis</name>
    <dbReference type="NCBI Taxonomy" id="28005"/>
    <lineage>
        <taxon>Eukaryota</taxon>
        <taxon>Discoba</taxon>
        <taxon>Euglenozoa</taxon>
        <taxon>Kinetoplastea</taxon>
        <taxon>Metakinetoplastina</taxon>
        <taxon>Trypanosomatida</taxon>
        <taxon>Trypanosomatidae</taxon>
        <taxon>Strigomonadinae</taxon>
        <taxon>Strigomonas</taxon>
    </lineage>
</organism>
<dbReference type="InterPro" id="IPR052032">
    <property type="entry name" value="ATP-dep_AA_Ligase"/>
</dbReference>
<keyword evidence="2 4" id="KW-0547">Nucleotide-binding</keyword>
<evidence type="ECO:0000313" key="8">
    <source>
        <dbReference type="Proteomes" id="UP000015354"/>
    </source>
</evidence>
<evidence type="ECO:0000256" key="1">
    <source>
        <dbReference type="ARBA" id="ARBA00022598"/>
    </source>
</evidence>
<keyword evidence="8" id="KW-1185">Reference proteome</keyword>
<reference evidence="7 8" key="1">
    <citation type="journal article" date="2013" name="PLoS ONE">
        <title>Predicting the Proteins of Angomonas deanei, Strigomonas culicis and Their Respective Endosymbionts Reveals New Aspects of the Trypanosomatidae Family.</title>
        <authorList>
            <person name="Motta M.C."/>
            <person name="Martins A.C."/>
            <person name="de Souza S.S."/>
            <person name="Catta-Preta C.M."/>
            <person name="Silva R."/>
            <person name="Klein C.C."/>
            <person name="de Almeida L.G."/>
            <person name="de Lima Cunha O."/>
            <person name="Ciapina L.P."/>
            <person name="Brocchi M."/>
            <person name="Colabardini A.C."/>
            <person name="de Araujo Lima B."/>
            <person name="Machado C.R."/>
            <person name="de Almeida Soares C.M."/>
            <person name="Probst C.M."/>
            <person name="de Menezes C.B."/>
            <person name="Thompson C.E."/>
            <person name="Bartholomeu D.C."/>
            <person name="Gradia D.F."/>
            <person name="Pavoni D.P."/>
            <person name="Grisard E.C."/>
            <person name="Fantinatti-Garboggini F."/>
            <person name="Marchini F.K."/>
            <person name="Rodrigues-Luiz G.F."/>
            <person name="Wagner G."/>
            <person name="Goldman G.H."/>
            <person name="Fietto J.L."/>
            <person name="Elias M.C."/>
            <person name="Goldman M.H."/>
            <person name="Sagot M.F."/>
            <person name="Pereira M."/>
            <person name="Stoco P.H."/>
            <person name="de Mendonca-Neto R.P."/>
            <person name="Teixeira S.M."/>
            <person name="Maciel T.E."/>
            <person name="de Oliveira Mendes T.A."/>
            <person name="Urmenyi T.P."/>
            <person name="de Souza W."/>
            <person name="Schenkman S."/>
            <person name="de Vasconcelos A.T."/>
        </authorList>
    </citation>
    <scope>NUCLEOTIDE SEQUENCE [LARGE SCALE GENOMIC DNA]</scope>
</reference>
<evidence type="ECO:0000259" key="6">
    <source>
        <dbReference type="PROSITE" id="PS50975"/>
    </source>
</evidence>
<evidence type="ECO:0000256" key="2">
    <source>
        <dbReference type="ARBA" id="ARBA00022741"/>
    </source>
</evidence>
<comment type="caution">
    <text evidence="7">The sequence shown here is derived from an EMBL/GenBank/DDBJ whole genome shotgun (WGS) entry which is preliminary data.</text>
</comment>
<evidence type="ECO:0000256" key="5">
    <source>
        <dbReference type="SAM" id="MobiDB-lite"/>
    </source>
</evidence>
<dbReference type="GO" id="GO:0046872">
    <property type="term" value="F:metal ion binding"/>
    <property type="evidence" value="ECO:0007669"/>
    <property type="project" value="InterPro"/>
</dbReference>
<dbReference type="Gene3D" id="3.30.470.20">
    <property type="entry name" value="ATP-grasp fold, B domain"/>
    <property type="match status" value="1"/>
</dbReference>
<dbReference type="Proteomes" id="UP000015354">
    <property type="component" value="Unassembled WGS sequence"/>
</dbReference>
<sequence length="703" mass="76982">MIDESAFASDVQEKIRALSHQFAETYKCSYSCAKRSVTRHHPLEAEAAAEIDAKCNRVCLLVFGGYGTQGKYLKTIGDAFYSTGLRAFPHLEEPSSDTVAFVTAAGERLNWKDVYASLSGDVSAPVAVLCLKGLPPVAGVSGAAYERMYQDFVIKEGVRHAAGFVTMYDGNVPLTDYFASRASGRSAAELAATLSLCACADRNDAAKHGIVLEVPDGDDAHASSSEDEWARQAGGGPPAAPLPPVRNIFGNSVATSLSSRQDKGNVQRLLKGHNLNYVRSVDAYSGPEACAKRENAGIAFPVIVKPVSGAGSEFISLCHCDDEIETAFFIAHNRNTTQGTLAGHMIVEEYIEGPEYVVNAVGFRNDHVVTDIWRSRKFPVTVYGSRLSQHVETRLIESQRRPLSVESTTLLYDDQEFVHSLSDLPVASEPRRVVDYTLQCLTALGMYNGCSHCELRVDDRADSPRRGQPVLIELNPRPQGDIPRATDFVGYDQYTLLFYLAAASAAFPARGSAAAAHETMHDALPWPPAPPLYRSRSKVSLPLTERPTIRILFLNSPCTGVLCTYGVRKIEALPTFRRTTRSNIFEKRDTGFIASVFQTMDLLSSPGALVLEGTSRQLEEDAQFIRTLEKGNVEFNSLLVHLSVAYRISRFNNESDQLSNLKPKVKEFLDTAEFPPLYVDTQQFNLLVRLGLGSVLTCEAKAA</sequence>
<name>S9TVT4_9TRYP</name>
<evidence type="ECO:0000313" key="7">
    <source>
        <dbReference type="EMBL" id="EPY22567.1"/>
    </source>
</evidence>
<dbReference type="PROSITE" id="PS50975">
    <property type="entry name" value="ATP_GRASP"/>
    <property type="match status" value="1"/>
</dbReference>
<dbReference type="Pfam" id="PF13535">
    <property type="entry name" value="ATP-grasp_4"/>
    <property type="match status" value="1"/>
</dbReference>
<keyword evidence="3 4" id="KW-0067">ATP-binding</keyword>
<dbReference type="SUPFAM" id="SSF56059">
    <property type="entry name" value="Glutathione synthetase ATP-binding domain-like"/>
    <property type="match status" value="1"/>
</dbReference>
<feature type="domain" description="ATP-grasp" evidence="6">
    <location>
        <begin position="267"/>
        <end position="502"/>
    </location>
</feature>
<proteinExistence type="predicted"/>
<dbReference type="GO" id="GO:0016874">
    <property type="term" value="F:ligase activity"/>
    <property type="evidence" value="ECO:0007669"/>
    <property type="project" value="UniProtKB-KW"/>
</dbReference>
<dbReference type="EMBL" id="ATMH01008219">
    <property type="protein sequence ID" value="EPY22567.1"/>
    <property type="molecule type" value="Genomic_DNA"/>
</dbReference>
<evidence type="ECO:0000256" key="4">
    <source>
        <dbReference type="PROSITE-ProRule" id="PRU00409"/>
    </source>
</evidence>
<gene>
    <name evidence="7" type="ORF">STCU_08219</name>
</gene>
<protein>
    <recommendedName>
        <fullName evidence="6">ATP-grasp domain-containing protein</fullName>
    </recommendedName>
</protein>
<dbReference type="AlphaFoldDB" id="S9TVT4"/>
<keyword evidence="1" id="KW-0436">Ligase</keyword>
<dbReference type="PANTHER" id="PTHR43585:SF2">
    <property type="entry name" value="ATP-GRASP ENZYME FSQD"/>
    <property type="match status" value="1"/>
</dbReference>